<protein>
    <submittedName>
        <fullName evidence="2">Uncharacterized protein</fullName>
    </submittedName>
</protein>
<dbReference type="Proteomes" id="UP001187531">
    <property type="component" value="Unassembled WGS sequence"/>
</dbReference>
<proteinExistence type="predicted"/>
<evidence type="ECO:0000313" key="3">
    <source>
        <dbReference type="Proteomes" id="UP001187531"/>
    </source>
</evidence>
<name>A0AA88H7S6_ARTSF</name>
<feature type="compositionally biased region" description="Polar residues" evidence="1">
    <location>
        <begin position="1"/>
        <end position="10"/>
    </location>
</feature>
<accession>A0AA88H7S6</accession>
<comment type="caution">
    <text evidence="2">The sequence shown here is derived from an EMBL/GenBank/DDBJ whole genome shotgun (WGS) entry which is preliminary data.</text>
</comment>
<gene>
    <name evidence="2" type="ORF">QYM36_017949</name>
</gene>
<organism evidence="2 3">
    <name type="scientific">Artemia franciscana</name>
    <name type="common">Brine shrimp</name>
    <name type="synonym">Artemia sanfranciscana</name>
    <dbReference type="NCBI Taxonomy" id="6661"/>
    <lineage>
        <taxon>Eukaryota</taxon>
        <taxon>Metazoa</taxon>
        <taxon>Ecdysozoa</taxon>
        <taxon>Arthropoda</taxon>
        <taxon>Crustacea</taxon>
        <taxon>Branchiopoda</taxon>
        <taxon>Anostraca</taxon>
        <taxon>Artemiidae</taxon>
        <taxon>Artemia</taxon>
    </lineage>
</organism>
<dbReference type="AlphaFoldDB" id="A0AA88H7S6"/>
<keyword evidence="3" id="KW-1185">Reference proteome</keyword>
<feature type="region of interest" description="Disordered" evidence="1">
    <location>
        <begin position="1"/>
        <end position="39"/>
    </location>
</feature>
<evidence type="ECO:0000256" key="1">
    <source>
        <dbReference type="SAM" id="MobiDB-lite"/>
    </source>
</evidence>
<evidence type="ECO:0000313" key="2">
    <source>
        <dbReference type="EMBL" id="KAK2703653.1"/>
    </source>
</evidence>
<reference evidence="2" key="1">
    <citation type="submission" date="2023-07" db="EMBL/GenBank/DDBJ databases">
        <title>Chromosome-level genome assembly of Artemia franciscana.</title>
        <authorList>
            <person name="Jo E."/>
        </authorList>
    </citation>
    <scope>NUCLEOTIDE SEQUENCE</scope>
    <source>
        <tissue evidence="2">Whole body</tissue>
    </source>
</reference>
<dbReference type="EMBL" id="JAVRJZ010000081">
    <property type="protein sequence ID" value="KAK2703653.1"/>
    <property type="molecule type" value="Genomic_DNA"/>
</dbReference>
<sequence>MDSTDNTNVSGKIDSGLSTASSSKASTSSTPDVGMPNYDPSVIWGNEKYDDIPIPTEANSKAKDEIKIVPVRGLLRATATEDRRVKGDEYRIPIKRPN</sequence>
<feature type="compositionally biased region" description="Low complexity" evidence="1">
    <location>
        <begin position="18"/>
        <end position="30"/>
    </location>
</feature>